<organism evidence="12 13">
    <name type="scientific">Thiothrix eikelboomii</name>
    <dbReference type="NCBI Taxonomy" id="92487"/>
    <lineage>
        <taxon>Bacteria</taxon>
        <taxon>Pseudomonadati</taxon>
        <taxon>Pseudomonadota</taxon>
        <taxon>Gammaproteobacteria</taxon>
        <taxon>Thiotrichales</taxon>
        <taxon>Thiotrichaceae</taxon>
        <taxon>Thiothrix</taxon>
    </lineage>
</organism>
<dbReference type="EMBL" id="FUYB01000016">
    <property type="protein sequence ID" value="SKA87626.1"/>
    <property type="molecule type" value="Genomic_DNA"/>
</dbReference>
<evidence type="ECO:0000256" key="4">
    <source>
        <dbReference type="ARBA" id="ARBA00022729"/>
    </source>
</evidence>
<evidence type="ECO:0000256" key="8">
    <source>
        <dbReference type="PIRSR" id="PIRSR000294-1"/>
    </source>
</evidence>
<dbReference type="STRING" id="92487.SAMN02745130_02846"/>
<keyword evidence="2 8" id="KW-0349">Heme</keyword>
<evidence type="ECO:0000256" key="7">
    <source>
        <dbReference type="ARBA" id="ARBA00023004"/>
    </source>
</evidence>
<evidence type="ECO:0000256" key="9">
    <source>
        <dbReference type="PIRSR" id="PIRSR000294-2"/>
    </source>
</evidence>
<keyword evidence="6" id="KW-0560">Oxidoreductase</keyword>
<evidence type="ECO:0000313" key="12">
    <source>
        <dbReference type="EMBL" id="SKA87626.1"/>
    </source>
</evidence>
<feature type="signal peptide" evidence="10">
    <location>
        <begin position="1"/>
        <end position="21"/>
    </location>
</feature>
<accession>A0A1T4XDQ1</accession>
<evidence type="ECO:0000259" key="11">
    <source>
        <dbReference type="PROSITE" id="PS51007"/>
    </source>
</evidence>
<dbReference type="OrthoDB" id="9805202at2"/>
<keyword evidence="3 9" id="KW-0479">Metal-binding</keyword>
<dbReference type="InterPro" id="IPR036909">
    <property type="entry name" value="Cyt_c-like_dom_sf"/>
</dbReference>
<feature type="binding site" description="covalent" evidence="8">
    <location>
        <position position="269"/>
    </location>
    <ligand>
        <name>heme c</name>
        <dbReference type="ChEBI" id="CHEBI:61717"/>
        <label>2</label>
    </ligand>
</feature>
<keyword evidence="13" id="KW-1185">Reference proteome</keyword>
<dbReference type="GO" id="GO:0004130">
    <property type="term" value="F:cytochrome-c peroxidase activity"/>
    <property type="evidence" value="ECO:0007669"/>
    <property type="project" value="TreeGrafter"/>
</dbReference>
<protein>
    <submittedName>
        <fullName evidence="12">Cytochrome c peroxidase</fullName>
    </submittedName>
</protein>
<feature type="binding site" description="axial binding residue" evidence="9">
    <location>
        <position position="88"/>
    </location>
    <ligand>
        <name>heme c</name>
        <dbReference type="ChEBI" id="CHEBI:61717"/>
        <label>1</label>
    </ligand>
    <ligandPart>
        <name>Fe</name>
        <dbReference type="ChEBI" id="CHEBI:18248"/>
    </ligandPart>
</feature>
<dbReference type="GO" id="GO:0046872">
    <property type="term" value="F:metal ion binding"/>
    <property type="evidence" value="ECO:0007669"/>
    <property type="project" value="UniProtKB-KW"/>
</dbReference>
<evidence type="ECO:0000313" key="13">
    <source>
        <dbReference type="Proteomes" id="UP000190460"/>
    </source>
</evidence>
<feature type="domain" description="Cytochrome c" evidence="11">
    <location>
        <begin position="253"/>
        <end position="404"/>
    </location>
</feature>
<feature type="chain" id="PRO_5013386865" evidence="10">
    <location>
        <begin position="22"/>
        <end position="406"/>
    </location>
</feature>
<evidence type="ECO:0000256" key="1">
    <source>
        <dbReference type="ARBA" id="ARBA00004418"/>
    </source>
</evidence>
<evidence type="ECO:0000256" key="2">
    <source>
        <dbReference type="ARBA" id="ARBA00022617"/>
    </source>
</evidence>
<proteinExistence type="predicted"/>
<keyword evidence="7 9" id="KW-0408">Iron</keyword>
<dbReference type="SUPFAM" id="SSF46626">
    <property type="entry name" value="Cytochrome c"/>
    <property type="match status" value="2"/>
</dbReference>
<dbReference type="InterPro" id="IPR026259">
    <property type="entry name" value="MauG/Cytc_peroxidase"/>
</dbReference>
<dbReference type="GO" id="GO:0009055">
    <property type="term" value="F:electron transfer activity"/>
    <property type="evidence" value="ECO:0007669"/>
    <property type="project" value="InterPro"/>
</dbReference>
<dbReference type="InterPro" id="IPR004852">
    <property type="entry name" value="Di-haem_cyt_c_peroxidsae"/>
</dbReference>
<evidence type="ECO:0000256" key="3">
    <source>
        <dbReference type="ARBA" id="ARBA00022723"/>
    </source>
</evidence>
<dbReference type="PROSITE" id="PS51007">
    <property type="entry name" value="CYTC"/>
    <property type="match status" value="1"/>
</dbReference>
<keyword evidence="5" id="KW-0574">Periplasm</keyword>
<evidence type="ECO:0000256" key="5">
    <source>
        <dbReference type="ARBA" id="ARBA00022764"/>
    </source>
</evidence>
<keyword evidence="12" id="KW-0575">Peroxidase</keyword>
<dbReference type="InterPro" id="IPR009056">
    <property type="entry name" value="Cyt_c-like_dom"/>
</dbReference>
<dbReference type="GO" id="GO:0020037">
    <property type="term" value="F:heme binding"/>
    <property type="evidence" value="ECO:0007669"/>
    <property type="project" value="InterPro"/>
</dbReference>
<reference evidence="12 13" key="1">
    <citation type="submission" date="2017-02" db="EMBL/GenBank/DDBJ databases">
        <authorList>
            <person name="Peterson S.W."/>
        </authorList>
    </citation>
    <scope>NUCLEOTIDE SEQUENCE [LARGE SCALE GENOMIC DNA]</scope>
    <source>
        <strain evidence="12 13">ATCC 49788</strain>
    </source>
</reference>
<dbReference type="Gene3D" id="1.10.760.10">
    <property type="entry name" value="Cytochrome c-like domain"/>
    <property type="match status" value="2"/>
</dbReference>
<dbReference type="PANTHER" id="PTHR30600:SF10">
    <property type="entry name" value="BLL6722 PROTEIN"/>
    <property type="match status" value="1"/>
</dbReference>
<comment type="subcellular location">
    <subcellularLocation>
        <location evidence="1">Periplasm</location>
    </subcellularLocation>
</comment>
<evidence type="ECO:0000256" key="6">
    <source>
        <dbReference type="ARBA" id="ARBA00023002"/>
    </source>
</evidence>
<dbReference type="Proteomes" id="UP000190460">
    <property type="component" value="Unassembled WGS sequence"/>
</dbReference>
<dbReference type="RefSeq" id="WP_078923298.1">
    <property type="nucleotide sequence ID" value="NZ_FUYB01000016.1"/>
</dbReference>
<dbReference type="InterPro" id="IPR051395">
    <property type="entry name" value="Cytochrome_c_Peroxidase/MauG"/>
</dbReference>
<comment type="PTM">
    <text evidence="8">Binds 2 heme groups per subunit.</text>
</comment>
<name>A0A1T4XDQ1_9GAMM</name>
<feature type="binding site" description="covalent" evidence="8">
    <location>
        <position position="272"/>
    </location>
    <ligand>
        <name>heme c</name>
        <dbReference type="ChEBI" id="CHEBI:61717"/>
        <label>2</label>
    </ligand>
</feature>
<evidence type="ECO:0000256" key="10">
    <source>
        <dbReference type="SAM" id="SignalP"/>
    </source>
</evidence>
<comment type="cofactor">
    <cofactor evidence="8">
        <name>heme</name>
        <dbReference type="ChEBI" id="CHEBI:30413"/>
    </cofactor>
    <text evidence="8">Binds 2 heme groups.</text>
</comment>
<feature type="binding site" description="covalent" evidence="8">
    <location>
        <position position="84"/>
    </location>
    <ligand>
        <name>heme c</name>
        <dbReference type="ChEBI" id="CHEBI:61717"/>
        <label>1</label>
    </ligand>
</feature>
<dbReference type="AlphaFoldDB" id="A0A1T4XDQ1"/>
<dbReference type="PIRSF" id="PIRSF000294">
    <property type="entry name" value="Cytochrome-c_peroxidase"/>
    <property type="match status" value="1"/>
</dbReference>
<dbReference type="PANTHER" id="PTHR30600">
    <property type="entry name" value="CYTOCHROME C PEROXIDASE-RELATED"/>
    <property type="match status" value="1"/>
</dbReference>
<feature type="binding site" description="axial binding residue" evidence="9">
    <location>
        <position position="273"/>
    </location>
    <ligand>
        <name>heme c</name>
        <dbReference type="ChEBI" id="CHEBI:61717"/>
        <label>2</label>
    </ligand>
    <ligandPart>
        <name>Fe</name>
        <dbReference type="ChEBI" id="CHEBI:18248"/>
    </ligandPart>
</feature>
<dbReference type="Pfam" id="PF03150">
    <property type="entry name" value="CCP_MauG"/>
    <property type="match status" value="1"/>
</dbReference>
<sequence>MRPIVALICCVSLSFSLNSCAEPTCPTANPWTPQAWGLIQSLALDALPAVSDASNRYLSNPQAVQLGSELFFDQRLSANGQVSCASCHQPEKFFSDGLTTAQAIETGTRNTPSLLGVAWNQWFFWDGRKDSLWSQALSPLEDPKEHNLARTAVVKLVLTDPQYQQKYQALFGASPSTAEMAAWPTDARPSGSIAQIQAWKALSAQQRTSIDTQFANLGKMIAAYVASLKPPLSRFDQYVAALKAGKSDSKLTPLELEGLRLFIDPKQQCLNCHSGPLFTNQSFHSIGTGEMGRDTGRAAILDQIRFDRFNCLGEFSDASPADCTKLQYMQRNRHQLIGAYKTPSLRNVGQTAPYFHHGKQATLADVLDHYINSSEIKAGRADLTAIVLTEAEKQALIAFLNTLNIE</sequence>
<dbReference type="GO" id="GO:0042597">
    <property type="term" value="C:periplasmic space"/>
    <property type="evidence" value="ECO:0007669"/>
    <property type="project" value="UniProtKB-SubCell"/>
</dbReference>
<feature type="binding site" description="covalent" evidence="8">
    <location>
        <position position="87"/>
    </location>
    <ligand>
        <name>heme c</name>
        <dbReference type="ChEBI" id="CHEBI:61717"/>
        <label>1</label>
    </ligand>
</feature>
<keyword evidence="4 10" id="KW-0732">Signal</keyword>
<gene>
    <name evidence="12" type="ORF">SAMN02745130_02846</name>
</gene>